<keyword evidence="3 5" id="KW-1133">Transmembrane helix</keyword>
<evidence type="ECO:0000256" key="1">
    <source>
        <dbReference type="ARBA" id="ARBA00004141"/>
    </source>
</evidence>
<feature type="transmembrane region" description="Helical" evidence="5">
    <location>
        <begin position="164"/>
        <end position="186"/>
    </location>
</feature>
<keyword evidence="4 5" id="KW-0472">Membrane</keyword>
<proteinExistence type="predicted"/>
<dbReference type="Pfam" id="PF13520">
    <property type="entry name" value="AA_permease_2"/>
    <property type="match status" value="1"/>
</dbReference>
<feature type="transmembrane region" description="Helical" evidence="5">
    <location>
        <begin position="410"/>
        <end position="433"/>
    </location>
</feature>
<feature type="transmembrane region" description="Helical" evidence="5">
    <location>
        <begin position="84"/>
        <end position="106"/>
    </location>
</feature>
<dbReference type="PANTHER" id="PTHR11785">
    <property type="entry name" value="AMINO ACID TRANSPORTER"/>
    <property type="match status" value="1"/>
</dbReference>
<dbReference type="PIRSF" id="PIRSF006060">
    <property type="entry name" value="AA_transporter"/>
    <property type="match status" value="1"/>
</dbReference>
<feature type="transmembrane region" description="Helical" evidence="5">
    <location>
        <begin position="235"/>
        <end position="255"/>
    </location>
</feature>
<evidence type="ECO:0000256" key="4">
    <source>
        <dbReference type="ARBA" id="ARBA00023136"/>
    </source>
</evidence>
<accession>A0ABP0EC67</accession>
<reference evidence="6 7" key="1">
    <citation type="submission" date="2024-01" db="EMBL/GenBank/DDBJ databases">
        <authorList>
            <consortium name="Genoscope - CEA"/>
            <person name="William W."/>
        </authorList>
    </citation>
    <scope>NUCLEOTIDE SEQUENCE [LARGE SCALE GENOMIC DNA]</scope>
    <source>
        <strain evidence="6 7">29B2s-10</strain>
    </source>
</reference>
<dbReference type="Proteomes" id="UP001497600">
    <property type="component" value="Chromosome E"/>
</dbReference>
<protein>
    <submittedName>
        <fullName evidence="6">Low-affinity methionine permease</fullName>
    </submittedName>
</protein>
<feature type="transmembrane region" description="Helical" evidence="5">
    <location>
        <begin position="439"/>
        <end position="464"/>
    </location>
</feature>
<evidence type="ECO:0000256" key="5">
    <source>
        <dbReference type="SAM" id="Phobius"/>
    </source>
</evidence>
<gene>
    <name evidence="6" type="primary">MUP3</name>
    <name evidence="6" type="ORF">CAAN4_E03444</name>
</gene>
<keyword evidence="7" id="KW-1185">Reference proteome</keyword>
<feature type="transmembrane region" description="Helical" evidence="5">
    <location>
        <begin position="476"/>
        <end position="495"/>
    </location>
</feature>
<keyword evidence="2 5" id="KW-0812">Transmembrane</keyword>
<name>A0ABP0EC67_9ASCO</name>
<dbReference type="Gene3D" id="1.20.1740.10">
    <property type="entry name" value="Amino acid/polyamine transporter I"/>
    <property type="match status" value="1"/>
</dbReference>
<evidence type="ECO:0000256" key="3">
    <source>
        <dbReference type="ARBA" id="ARBA00022989"/>
    </source>
</evidence>
<evidence type="ECO:0000313" key="6">
    <source>
        <dbReference type="EMBL" id="CAK7907002.1"/>
    </source>
</evidence>
<feature type="transmembrane region" description="Helical" evidence="5">
    <location>
        <begin position="118"/>
        <end position="139"/>
    </location>
</feature>
<dbReference type="EMBL" id="OZ004257">
    <property type="protein sequence ID" value="CAK7907002.1"/>
    <property type="molecule type" value="Genomic_DNA"/>
</dbReference>
<organism evidence="6 7">
    <name type="scientific">[Candida] anglica</name>
    <dbReference type="NCBI Taxonomy" id="148631"/>
    <lineage>
        <taxon>Eukaryota</taxon>
        <taxon>Fungi</taxon>
        <taxon>Dikarya</taxon>
        <taxon>Ascomycota</taxon>
        <taxon>Saccharomycotina</taxon>
        <taxon>Pichiomycetes</taxon>
        <taxon>Debaryomycetaceae</taxon>
        <taxon>Kurtzmaniella</taxon>
    </lineage>
</organism>
<feature type="transmembrane region" description="Helical" evidence="5">
    <location>
        <begin position="368"/>
        <end position="389"/>
    </location>
</feature>
<dbReference type="InterPro" id="IPR002293">
    <property type="entry name" value="AA/rel_permease1"/>
</dbReference>
<dbReference type="InterPro" id="IPR050598">
    <property type="entry name" value="AminoAcid_Transporter"/>
</dbReference>
<feature type="transmembrane region" description="Helical" evidence="5">
    <location>
        <begin position="206"/>
        <end position="223"/>
    </location>
</feature>
<sequence length="570" mass="62722">MGAPLYHSLYQLFFLCSSNMTMESKGYKKVNLFEVQSQELDNSSNSSTTQLIDVPDEYSRPSIEINGSVSYLQSLEELPQGRHLGLFSTIVLFVSRIVGSGIFATPASIYSDVGGSPFLFLTAWLLAAGLAFSGLYVYLELGSLVPRSGGTKVFLEFIYTKPSYLASVVFSLYSVMFGFTLSNALVFGEYFLHSLGIKPTEYKSRIVGLALIYFTVVVHGLSVHHGVRIQNFFGILKLALMVVMTMTGIYSVWFPESITHIPSNLDLESFFKTKSAVSSSTFASAIIKASFSFAGWNSVHTVSSEVNDPVRTFKIAGPVSLGLVTVSYLFTNLAYLVVIPSDEITNSGKLIGSLLFEKVLGYRIGKNFLSFAIAISSAGNVLVVIYTISRISQEVFREGFLPFSGFMASNWPFGSPLPTLLLSASLSTFFLLVPPPGDIYNYIIALEGYPGQIFTAAVTIGIYIVRKRYPDLKAPIRSSLVGSSFVLIISLYLSISPLVSSVSPNPKGLENWPSYPILALACLFACVLYWVIMFKASPWFYGYRLVPEEVTQDDGLVIKQWVKVYGNYTV</sequence>
<comment type="subcellular location">
    <subcellularLocation>
        <location evidence="1">Membrane</location>
        <topology evidence="1">Multi-pass membrane protein</topology>
    </subcellularLocation>
</comment>
<evidence type="ECO:0000313" key="7">
    <source>
        <dbReference type="Proteomes" id="UP001497600"/>
    </source>
</evidence>
<feature type="transmembrane region" description="Helical" evidence="5">
    <location>
        <begin position="275"/>
        <end position="294"/>
    </location>
</feature>
<dbReference type="PANTHER" id="PTHR11785:SF382">
    <property type="entry name" value="LOW-AFFINITY METHIONINE PERMEASE"/>
    <property type="match status" value="1"/>
</dbReference>
<feature type="transmembrane region" description="Helical" evidence="5">
    <location>
        <begin position="315"/>
        <end position="338"/>
    </location>
</feature>
<feature type="transmembrane region" description="Helical" evidence="5">
    <location>
        <begin position="515"/>
        <end position="534"/>
    </location>
</feature>
<evidence type="ECO:0000256" key="2">
    <source>
        <dbReference type="ARBA" id="ARBA00022692"/>
    </source>
</evidence>